<accession>A0A1H2PQW3</accession>
<dbReference type="AlphaFoldDB" id="A0A1H2PQW3"/>
<reference evidence="2" key="1">
    <citation type="submission" date="2016-09" db="EMBL/GenBank/DDBJ databases">
        <authorList>
            <person name="Varghese N."/>
            <person name="Submissions S."/>
        </authorList>
    </citation>
    <scope>NUCLEOTIDE SEQUENCE [LARGE SCALE GENOMIC DNA]</scope>
    <source>
        <strain evidence="2">JS23</strain>
    </source>
</reference>
<gene>
    <name evidence="1" type="ORF">SAMN05216551_106101</name>
</gene>
<evidence type="ECO:0000313" key="1">
    <source>
        <dbReference type="EMBL" id="SDV48836.1"/>
    </source>
</evidence>
<name>A0A1H2PQW3_9BURK</name>
<dbReference type="Proteomes" id="UP000243719">
    <property type="component" value="Unassembled WGS sequence"/>
</dbReference>
<sequence length="216" mass="22929">MQRSVVECARTPGRTPPGAGNTLRCCSIKPCICTAVALSSDPACSRAHDGLAAQSETRHSSRHGFIAALSTSQLPAPSRRRPRSMPTALAAMRPDEIDGPIRQLRTHERTVPGCRSPRFGSLQAACRGRAAASHAGHRRSGRFRGGHEIGATDALRRTFCGARQHYDLYAPAVRGRQREPIQSRITGAAARGMPSCGERSRPCSTATAAVACAGPP</sequence>
<evidence type="ECO:0000313" key="2">
    <source>
        <dbReference type="Proteomes" id="UP000243719"/>
    </source>
</evidence>
<dbReference type="EMBL" id="FNLO01000006">
    <property type="protein sequence ID" value="SDV48836.1"/>
    <property type="molecule type" value="Genomic_DNA"/>
</dbReference>
<proteinExistence type="predicted"/>
<keyword evidence="2" id="KW-1185">Reference proteome</keyword>
<protein>
    <submittedName>
        <fullName evidence="1">Uncharacterized protein</fullName>
    </submittedName>
</protein>
<organism evidence="1 2">
    <name type="scientific">Chitinasiproducens palmae</name>
    <dbReference type="NCBI Taxonomy" id="1770053"/>
    <lineage>
        <taxon>Bacteria</taxon>
        <taxon>Pseudomonadati</taxon>
        <taxon>Pseudomonadota</taxon>
        <taxon>Betaproteobacteria</taxon>
        <taxon>Burkholderiales</taxon>
        <taxon>Burkholderiaceae</taxon>
        <taxon>Chitinasiproducens</taxon>
    </lineage>
</organism>